<accession>A0ACB8UK76</accession>
<name>A0ACB8UK76_9APHY</name>
<evidence type="ECO:0000313" key="2">
    <source>
        <dbReference type="Proteomes" id="UP001055072"/>
    </source>
</evidence>
<comment type="caution">
    <text evidence="1">The sequence shown here is derived from an EMBL/GenBank/DDBJ whole genome shotgun (WGS) entry which is preliminary data.</text>
</comment>
<sequence>MPARGRSPDVSPIALVRVTLEPCKPPTELAVNITLPPHDDPAVVIRAAHLPTARLQPRNRYLAAEQPIASSSRLDPLPQLSPSHSSSVASSLEQTPTPSTPLMHTNDVYFTQCDNELLLDYYDSPPSPPRTLQDQMQVAYAMDNMHLAKMLLLKLKGIEVTDDQDPRIAQVKDEDFAETFVPRGGLQMTEEAEQRCKEGQRRENERRRRLAREERLRACERIWENGTKSYREAKVKAASRKEAESRVRRLADWEARERDRERTRGRETAHDVSKSRKTMRTTCGVPRPILSYNALPASQSRQMSSSRSPPLQAAPVYEYTLMRTTTPASSVPPSQSRPKPSSPNTAYRELTALLSTHVPFSDVLSSMQGALFHDDDVTPCRRGKSLAEMKLLETLLEPAPWEIQDVELMKGKARARMDENCVACAQEYNPEVSSSSSSSSAITFTRSVSWFSFSSRSTSSTTATTPSTSPMSVKVFQPLPRAGRDMSRRPVKHSCRRPHLRRLSSVPLHSSENPLAPAVIKRPSEEQKLELPGISRGRSISRSLIPSQSRLSSTDSTMFAAGSAFVARMSRSVTTIIDMATQLQRAYVKATLYTANPDIYFTSDYSAISRSRSRSSSRTRTHSRTRSDVSRRERGSLLPQGYRASCDDVLTFTSVNQSSLTAASERPLIPLASTGPGSSSVTDAPRVFPAPLAVPRSPFRPAHPPPCLTSRLRPIANPLLLRLRALHNLYGGAEKDVLEVREKVVGVAWEGIGRSSLVWEVKSASL</sequence>
<keyword evidence="2" id="KW-1185">Reference proteome</keyword>
<proteinExistence type="predicted"/>
<gene>
    <name evidence="1" type="ORF">BDY19DRAFT_988361</name>
</gene>
<evidence type="ECO:0000313" key="1">
    <source>
        <dbReference type="EMBL" id="KAI0094530.1"/>
    </source>
</evidence>
<dbReference type="EMBL" id="MU274900">
    <property type="protein sequence ID" value="KAI0094530.1"/>
    <property type="molecule type" value="Genomic_DNA"/>
</dbReference>
<protein>
    <submittedName>
        <fullName evidence="1">Uncharacterized protein</fullName>
    </submittedName>
</protein>
<dbReference type="Proteomes" id="UP001055072">
    <property type="component" value="Unassembled WGS sequence"/>
</dbReference>
<organism evidence="1 2">
    <name type="scientific">Irpex rosettiformis</name>
    <dbReference type="NCBI Taxonomy" id="378272"/>
    <lineage>
        <taxon>Eukaryota</taxon>
        <taxon>Fungi</taxon>
        <taxon>Dikarya</taxon>
        <taxon>Basidiomycota</taxon>
        <taxon>Agaricomycotina</taxon>
        <taxon>Agaricomycetes</taxon>
        <taxon>Polyporales</taxon>
        <taxon>Irpicaceae</taxon>
        <taxon>Irpex</taxon>
    </lineage>
</organism>
<reference evidence="1" key="1">
    <citation type="journal article" date="2021" name="Environ. Microbiol.">
        <title>Gene family expansions and transcriptome signatures uncover fungal adaptations to wood decay.</title>
        <authorList>
            <person name="Hage H."/>
            <person name="Miyauchi S."/>
            <person name="Viragh M."/>
            <person name="Drula E."/>
            <person name="Min B."/>
            <person name="Chaduli D."/>
            <person name="Navarro D."/>
            <person name="Favel A."/>
            <person name="Norest M."/>
            <person name="Lesage-Meessen L."/>
            <person name="Balint B."/>
            <person name="Merenyi Z."/>
            <person name="de Eugenio L."/>
            <person name="Morin E."/>
            <person name="Martinez A.T."/>
            <person name="Baldrian P."/>
            <person name="Stursova M."/>
            <person name="Martinez M.J."/>
            <person name="Novotny C."/>
            <person name="Magnuson J.K."/>
            <person name="Spatafora J.W."/>
            <person name="Maurice S."/>
            <person name="Pangilinan J."/>
            <person name="Andreopoulos W."/>
            <person name="LaButti K."/>
            <person name="Hundley H."/>
            <person name="Na H."/>
            <person name="Kuo A."/>
            <person name="Barry K."/>
            <person name="Lipzen A."/>
            <person name="Henrissat B."/>
            <person name="Riley R."/>
            <person name="Ahrendt S."/>
            <person name="Nagy L.G."/>
            <person name="Grigoriev I.V."/>
            <person name="Martin F."/>
            <person name="Rosso M.N."/>
        </authorList>
    </citation>
    <scope>NUCLEOTIDE SEQUENCE</scope>
    <source>
        <strain evidence="1">CBS 384.51</strain>
    </source>
</reference>